<organism evidence="10 11">
    <name type="scientific">Stigmatella aurantiaca</name>
    <dbReference type="NCBI Taxonomy" id="41"/>
    <lineage>
        <taxon>Bacteria</taxon>
        <taxon>Pseudomonadati</taxon>
        <taxon>Myxococcota</taxon>
        <taxon>Myxococcia</taxon>
        <taxon>Myxococcales</taxon>
        <taxon>Cystobacterineae</taxon>
        <taxon>Archangiaceae</taxon>
        <taxon>Stigmatella</taxon>
    </lineage>
</organism>
<evidence type="ECO:0000256" key="3">
    <source>
        <dbReference type="ARBA" id="ARBA00022801"/>
    </source>
</evidence>
<dbReference type="HAMAP" id="MF_00099">
    <property type="entry name" value="CheB_chemtxs"/>
    <property type="match status" value="1"/>
</dbReference>
<dbReference type="InterPro" id="IPR008248">
    <property type="entry name" value="CheB-like"/>
</dbReference>
<dbReference type="InterPro" id="IPR011006">
    <property type="entry name" value="CheY-like_superfamily"/>
</dbReference>
<feature type="active site" evidence="5 6">
    <location>
        <position position="163"/>
    </location>
</feature>
<keyword evidence="5 7" id="KW-0597">Phosphoprotein</keyword>
<dbReference type="Proteomes" id="UP000182719">
    <property type="component" value="Unassembled WGS sequence"/>
</dbReference>
<dbReference type="SUPFAM" id="SSF52738">
    <property type="entry name" value="Methylesterase CheB, C-terminal domain"/>
    <property type="match status" value="1"/>
</dbReference>
<keyword evidence="2 5" id="KW-0145">Chemotaxis</keyword>
<comment type="domain">
    <text evidence="5">Contains a C-terminal catalytic domain, and an N-terminal region which modulates catalytic activity.</text>
</comment>
<dbReference type="GO" id="GO:0008984">
    <property type="term" value="F:protein-glutamate methylesterase activity"/>
    <property type="evidence" value="ECO:0007669"/>
    <property type="project" value="UniProtKB-UniRule"/>
</dbReference>
<evidence type="ECO:0000313" key="11">
    <source>
        <dbReference type="Proteomes" id="UP000182719"/>
    </source>
</evidence>
<dbReference type="InterPro" id="IPR000673">
    <property type="entry name" value="Sig_transdc_resp-reg_Me-estase"/>
</dbReference>
<comment type="function">
    <text evidence="5">Involved in chemotaxis. Part of a chemotaxis signal transduction system that modulates chemotaxis in response to various stimuli. Catalyzes the demethylation of specific methylglutamate residues introduced into the chemoreceptors (methyl-accepting chemotaxis proteins or MCP) by CheR. Also mediates the irreversible deamidation of specific glutamine residues to glutamic acid.</text>
</comment>
<evidence type="ECO:0000256" key="2">
    <source>
        <dbReference type="ARBA" id="ARBA00022500"/>
    </source>
</evidence>
<keyword evidence="1 5" id="KW-0963">Cytoplasm</keyword>
<dbReference type="GO" id="GO:0005737">
    <property type="term" value="C:cytoplasm"/>
    <property type="evidence" value="ECO:0007669"/>
    <property type="project" value="UniProtKB-SubCell"/>
</dbReference>
<dbReference type="AlphaFoldDB" id="A0A1H8EPL1"/>
<dbReference type="CDD" id="cd16432">
    <property type="entry name" value="CheB_Rec"/>
    <property type="match status" value="1"/>
</dbReference>
<gene>
    <name evidence="5" type="primary">cheB</name>
    <name evidence="10" type="ORF">SAMN05444354_13437</name>
</gene>
<dbReference type="EMBL" id="FOAP01000034">
    <property type="protein sequence ID" value="SEN21423.1"/>
    <property type="molecule type" value="Genomic_DNA"/>
</dbReference>
<dbReference type="InterPro" id="IPR001789">
    <property type="entry name" value="Sig_transdc_resp-reg_receiver"/>
</dbReference>
<evidence type="ECO:0000256" key="7">
    <source>
        <dbReference type="PROSITE-ProRule" id="PRU00169"/>
    </source>
</evidence>
<name>A0A1H8EPL1_STIAU</name>
<dbReference type="GO" id="GO:0006935">
    <property type="term" value="P:chemotaxis"/>
    <property type="evidence" value="ECO:0007669"/>
    <property type="project" value="UniProtKB-UniRule"/>
</dbReference>
<feature type="active site" evidence="5 6">
    <location>
        <position position="190"/>
    </location>
</feature>
<feature type="active site" evidence="5 6">
    <location>
        <position position="286"/>
    </location>
</feature>
<dbReference type="Pfam" id="PF01339">
    <property type="entry name" value="CheB_methylest"/>
    <property type="match status" value="1"/>
</dbReference>
<comment type="subcellular location">
    <subcellularLocation>
        <location evidence="5">Cytoplasm</location>
    </subcellularLocation>
</comment>
<dbReference type="Gene3D" id="3.40.50.2300">
    <property type="match status" value="1"/>
</dbReference>
<accession>A0A1H8EPL1</accession>
<sequence>MTARAPIRVLVIDDSAHNRRTLTQLLGSARDVEVVGEAEHGEEGLRKVLELHPDVVTVDLEMPRLGGYTFLRLLRGTAPTPVIVISSYSHQTDVFKALELGAFDFIAKPQKATPEALESLRVELLEKVRASRLALSRGSRREALQRALGTHEQPPFVVAVAASTGGPPAVQRLLEALAVEPTPCVLVCQHMPAQFTRAFAERLDRIGPFNVTEACEGDRLLPGHVYIAPGGRHMVLEERSGRLELSVPQQVPGDRYAPSADRLFASIARHLGDKALVVVLTGMGSDGAEGAKQIHQAGGEVWAESEETAVVFGMPQEVIATGVVRRVLPLGKIGPALVVRARRRRSSQE</sequence>
<dbReference type="SUPFAM" id="SSF52172">
    <property type="entry name" value="CheY-like"/>
    <property type="match status" value="1"/>
</dbReference>
<dbReference type="PANTHER" id="PTHR42872">
    <property type="entry name" value="PROTEIN-GLUTAMATE METHYLESTERASE/PROTEIN-GLUTAMINE GLUTAMINASE"/>
    <property type="match status" value="1"/>
</dbReference>
<evidence type="ECO:0000256" key="5">
    <source>
        <dbReference type="HAMAP-Rule" id="MF_00099"/>
    </source>
</evidence>
<dbReference type="PIRSF" id="PIRSF000876">
    <property type="entry name" value="RR_chemtxs_CheB"/>
    <property type="match status" value="1"/>
</dbReference>
<dbReference type="CDD" id="cd17541">
    <property type="entry name" value="REC_CheB-like"/>
    <property type="match status" value="1"/>
</dbReference>
<dbReference type="EC" id="3.5.1.44" evidence="5"/>
<comment type="catalytic activity">
    <reaction evidence="5">
        <text>L-glutaminyl-[protein] + H2O = L-glutamyl-[protein] + NH4(+)</text>
        <dbReference type="Rhea" id="RHEA:16441"/>
        <dbReference type="Rhea" id="RHEA-COMP:10207"/>
        <dbReference type="Rhea" id="RHEA-COMP:10208"/>
        <dbReference type="ChEBI" id="CHEBI:15377"/>
        <dbReference type="ChEBI" id="CHEBI:28938"/>
        <dbReference type="ChEBI" id="CHEBI:29973"/>
        <dbReference type="ChEBI" id="CHEBI:30011"/>
        <dbReference type="EC" id="3.5.1.44"/>
    </reaction>
</comment>
<dbReference type="Gene3D" id="3.40.50.180">
    <property type="entry name" value="Methylesterase CheB, C-terminal domain"/>
    <property type="match status" value="1"/>
</dbReference>
<dbReference type="Pfam" id="PF00072">
    <property type="entry name" value="Response_reg"/>
    <property type="match status" value="1"/>
</dbReference>
<dbReference type="OrthoDB" id="9793421at2"/>
<comment type="catalytic activity">
    <reaction evidence="4 5">
        <text>[protein]-L-glutamate 5-O-methyl ester + H2O = L-glutamyl-[protein] + methanol + H(+)</text>
        <dbReference type="Rhea" id="RHEA:23236"/>
        <dbReference type="Rhea" id="RHEA-COMP:10208"/>
        <dbReference type="Rhea" id="RHEA-COMP:10311"/>
        <dbReference type="ChEBI" id="CHEBI:15377"/>
        <dbReference type="ChEBI" id="CHEBI:15378"/>
        <dbReference type="ChEBI" id="CHEBI:17790"/>
        <dbReference type="ChEBI" id="CHEBI:29973"/>
        <dbReference type="ChEBI" id="CHEBI:82795"/>
        <dbReference type="EC" id="3.1.1.61"/>
    </reaction>
</comment>
<comment type="similarity">
    <text evidence="5">Belongs to the CheB family.</text>
</comment>
<protein>
    <recommendedName>
        <fullName evidence="5">Protein-glutamate methylesterase/protein-glutamine glutaminase</fullName>
        <ecNumber evidence="5">3.1.1.61</ecNumber>
        <ecNumber evidence="5">3.5.1.44</ecNumber>
    </recommendedName>
</protein>
<reference evidence="11" key="1">
    <citation type="submission" date="2016-10" db="EMBL/GenBank/DDBJ databases">
        <authorList>
            <person name="Varghese N."/>
            <person name="Submissions S."/>
        </authorList>
    </citation>
    <scope>NUCLEOTIDE SEQUENCE [LARGE SCALE GENOMIC DNA]</scope>
    <source>
        <strain evidence="11">DSM 17044</strain>
    </source>
</reference>
<dbReference type="InterPro" id="IPR035909">
    <property type="entry name" value="CheB_C"/>
</dbReference>
<keyword evidence="11" id="KW-1185">Reference proteome</keyword>
<dbReference type="GO" id="GO:0000156">
    <property type="term" value="F:phosphorelay response regulator activity"/>
    <property type="evidence" value="ECO:0007669"/>
    <property type="project" value="InterPro"/>
</dbReference>
<evidence type="ECO:0000256" key="1">
    <source>
        <dbReference type="ARBA" id="ARBA00022490"/>
    </source>
</evidence>
<dbReference type="PROSITE" id="PS50122">
    <property type="entry name" value="CHEB"/>
    <property type="match status" value="1"/>
</dbReference>
<dbReference type="GO" id="GO:0050568">
    <property type="term" value="F:protein-glutamine glutaminase activity"/>
    <property type="evidence" value="ECO:0007669"/>
    <property type="project" value="UniProtKB-UniRule"/>
</dbReference>
<evidence type="ECO:0000256" key="6">
    <source>
        <dbReference type="PROSITE-ProRule" id="PRU00050"/>
    </source>
</evidence>
<dbReference type="PANTHER" id="PTHR42872:SF6">
    <property type="entry name" value="PROTEIN-GLUTAMATE METHYLESTERASE_PROTEIN-GLUTAMINE GLUTAMINASE"/>
    <property type="match status" value="1"/>
</dbReference>
<evidence type="ECO:0000256" key="4">
    <source>
        <dbReference type="ARBA" id="ARBA00048267"/>
    </source>
</evidence>
<dbReference type="NCBIfam" id="NF001965">
    <property type="entry name" value="PRK00742.1"/>
    <property type="match status" value="1"/>
</dbReference>
<feature type="domain" description="CheB-type methylesterase" evidence="9">
    <location>
        <begin position="157"/>
        <end position="344"/>
    </location>
</feature>
<proteinExistence type="inferred from homology"/>
<comment type="PTM">
    <text evidence="5">Phosphorylated by CheA. Phosphorylation of the N-terminal regulatory domain activates the methylesterase activity.</text>
</comment>
<evidence type="ECO:0000259" key="8">
    <source>
        <dbReference type="PROSITE" id="PS50110"/>
    </source>
</evidence>
<feature type="domain" description="Response regulatory" evidence="8">
    <location>
        <begin position="8"/>
        <end position="123"/>
    </location>
</feature>
<dbReference type="RefSeq" id="WP_075011195.1">
    <property type="nucleotide sequence ID" value="NZ_FOAP01000034.1"/>
</dbReference>
<dbReference type="EC" id="3.1.1.61" evidence="5"/>
<dbReference type="SMART" id="SM00448">
    <property type="entry name" value="REC"/>
    <property type="match status" value="1"/>
</dbReference>
<keyword evidence="3 5" id="KW-0378">Hydrolase</keyword>
<feature type="modified residue" description="4-aspartylphosphate" evidence="5 7">
    <location>
        <position position="59"/>
    </location>
</feature>
<evidence type="ECO:0000259" key="9">
    <source>
        <dbReference type="PROSITE" id="PS50122"/>
    </source>
</evidence>
<dbReference type="PROSITE" id="PS50110">
    <property type="entry name" value="RESPONSE_REGULATORY"/>
    <property type="match status" value="1"/>
</dbReference>
<evidence type="ECO:0000313" key="10">
    <source>
        <dbReference type="EMBL" id="SEN21423.1"/>
    </source>
</evidence>